<dbReference type="OrthoDB" id="1490855at2"/>
<evidence type="ECO:0000313" key="2">
    <source>
        <dbReference type="EMBL" id="TSE10983.1"/>
    </source>
</evidence>
<proteinExistence type="predicted"/>
<accession>A0A554VQU0</accession>
<name>A0A554VQU0_9FLAO</name>
<evidence type="ECO:0008006" key="4">
    <source>
        <dbReference type="Google" id="ProtNLM"/>
    </source>
</evidence>
<dbReference type="Proteomes" id="UP000318833">
    <property type="component" value="Unassembled WGS sequence"/>
</dbReference>
<feature type="region of interest" description="Disordered" evidence="1">
    <location>
        <begin position="321"/>
        <end position="345"/>
    </location>
</feature>
<dbReference type="AlphaFoldDB" id="A0A554VQU0"/>
<reference evidence="2 3" key="1">
    <citation type="submission" date="2019-07" db="EMBL/GenBank/DDBJ databases">
        <title>The draft genome sequence of Aquimarina algiphila M91.</title>
        <authorList>
            <person name="Meng X."/>
        </authorList>
    </citation>
    <scope>NUCLEOTIDE SEQUENCE [LARGE SCALE GENOMIC DNA]</scope>
    <source>
        <strain evidence="2 3">M91</strain>
    </source>
</reference>
<protein>
    <recommendedName>
        <fullName evidence="4">Tetratricopeptide repeat protein</fullName>
    </recommendedName>
</protein>
<dbReference type="EMBL" id="VLNR01000003">
    <property type="protein sequence ID" value="TSE10983.1"/>
    <property type="molecule type" value="Genomic_DNA"/>
</dbReference>
<dbReference type="RefSeq" id="WP_109437062.1">
    <property type="nucleotide sequence ID" value="NZ_CANMIK010000056.1"/>
</dbReference>
<keyword evidence="3" id="KW-1185">Reference proteome</keyword>
<dbReference type="InterPro" id="IPR011990">
    <property type="entry name" value="TPR-like_helical_dom_sf"/>
</dbReference>
<dbReference type="SUPFAM" id="SSF48452">
    <property type="entry name" value="TPR-like"/>
    <property type="match status" value="2"/>
</dbReference>
<gene>
    <name evidence="2" type="ORF">FOF46_01775</name>
</gene>
<evidence type="ECO:0000256" key="1">
    <source>
        <dbReference type="SAM" id="MobiDB-lite"/>
    </source>
</evidence>
<dbReference type="Gene3D" id="1.25.40.10">
    <property type="entry name" value="Tetratricopeptide repeat domain"/>
    <property type="match status" value="1"/>
</dbReference>
<sequence length="477" mass="53071">MKKLLIILLTITLLVNCTDDLKDATDFTSVENPNLLEDSFLGQSNSSGVWLEGMDRQMSLFLNEILILSELGSDNYVNTQTFYNQFMDNLEIRIDDPDMRDTQNDLARLREMADFGLEEVGPQDPLYSEDTEAEYYFFKGMSNLFAGMYFSRIPEEPGAVPLTTEENYASAIASFTSAIERNNSQPEYYLARARAYYYLGRKVEAVADAQMVITMDSDFVRFARFDETDTTTQPAVNIFENALYERAIFDDLQPLPTLDFLDPKYSFLTPEEDAPVYYLKAEEAYFILAEANLSDGNALAAQGNMTDLLALIGTREVRTIDDTTEGRTQRAPGSRPNNSGVVVNGRPNLVLDRDTSVMVSSVSGTSLTQPEIDAMANDDAALELLYRTRQEVFIAEGIRFADMGVKLVMDLNEILLNENVSEGDAGTIAVIPPFVDAVKNDLDAITYDADAGIANTTIDLTAILVANKSSDQVLPFH</sequence>
<organism evidence="2 3">
    <name type="scientific">Aquimarina algiphila</name>
    <dbReference type="NCBI Taxonomy" id="2047982"/>
    <lineage>
        <taxon>Bacteria</taxon>
        <taxon>Pseudomonadati</taxon>
        <taxon>Bacteroidota</taxon>
        <taxon>Flavobacteriia</taxon>
        <taxon>Flavobacteriales</taxon>
        <taxon>Flavobacteriaceae</taxon>
        <taxon>Aquimarina</taxon>
    </lineage>
</organism>
<evidence type="ECO:0000313" key="3">
    <source>
        <dbReference type="Proteomes" id="UP000318833"/>
    </source>
</evidence>
<comment type="caution">
    <text evidence="2">The sequence shown here is derived from an EMBL/GenBank/DDBJ whole genome shotgun (WGS) entry which is preliminary data.</text>
</comment>